<feature type="transmembrane region" description="Helical" evidence="1">
    <location>
        <begin position="36"/>
        <end position="58"/>
    </location>
</feature>
<proteinExistence type="predicted"/>
<reference evidence="2" key="2">
    <citation type="submission" date="2021-04" db="EMBL/GenBank/DDBJ databases">
        <authorList>
            <person name="Gilroy R."/>
        </authorList>
    </citation>
    <scope>NUCLEOTIDE SEQUENCE</scope>
    <source>
        <strain evidence="2">CHK178-16964</strain>
    </source>
</reference>
<feature type="transmembrane region" description="Helical" evidence="1">
    <location>
        <begin position="64"/>
        <end position="81"/>
    </location>
</feature>
<keyword evidence="1" id="KW-1133">Transmembrane helix</keyword>
<sequence length="109" mass="11890">MALGILMILFAVMSAASITGLSLMFAVKNERDRRTVFYCMAVWGMFIAAFGAMSLPANFLAQRASAWGIGILSLAAVLIHIKAKDKKIYYLAYGLVAVSVIAGVYRIFF</sequence>
<dbReference type="AlphaFoldDB" id="A0A9D2HI82"/>
<keyword evidence="1" id="KW-0812">Transmembrane</keyword>
<name>A0A9D2HI82_9FIRM</name>
<evidence type="ECO:0000313" key="2">
    <source>
        <dbReference type="EMBL" id="HJA71337.1"/>
    </source>
</evidence>
<evidence type="ECO:0000313" key="3">
    <source>
        <dbReference type="Proteomes" id="UP000823900"/>
    </source>
</evidence>
<keyword evidence="1" id="KW-0472">Membrane</keyword>
<accession>A0A9D2HI82</accession>
<protein>
    <submittedName>
        <fullName evidence="2">Uncharacterized protein</fullName>
    </submittedName>
</protein>
<feature type="transmembrane region" description="Helical" evidence="1">
    <location>
        <begin position="88"/>
        <end position="108"/>
    </location>
</feature>
<gene>
    <name evidence="2" type="ORF">IAA07_07105</name>
</gene>
<comment type="caution">
    <text evidence="2">The sequence shown here is derived from an EMBL/GenBank/DDBJ whole genome shotgun (WGS) entry which is preliminary data.</text>
</comment>
<organism evidence="2 3">
    <name type="scientific">Candidatus Lachnoclostridium stercoravium</name>
    <dbReference type="NCBI Taxonomy" id="2838633"/>
    <lineage>
        <taxon>Bacteria</taxon>
        <taxon>Bacillati</taxon>
        <taxon>Bacillota</taxon>
        <taxon>Clostridia</taxon>
        <taxon>Lachnospirales</taxon>
        <taxon>Lachnospiraceae</taxon>
    </lineage>
</organism>
<evidence type="ECO:0000256" key="1">
    <source>
        <dbReference type="SAM" id="Phobius"/>
    </source>
</evidence>
<dbReference type="Proteomes" id="UP000823900">
    <property type="component" value="Unassembled WGS sequence"/>
</dbReference>
<reference evidence="2" key="1">
    <citation type="journal article" date="2021" name="PeerJ">
        <title>Extensive microbial diversity within the chicken gut microbiome revealed by metagenomics and culture.</title>
        <authorList>
            <person name="Gilroy R."/>
            <person name="Ravi A."/>
            <person name="Getino M."/>
            <person name="Pursley I."/>
            <person name="Horton D.L."/>
            <person name="Alikhan N.F."/>
            <person name="Baker D."/>
            <person name="Gharbi K."/>
            <person name="Hall N."/>
            <person name="Watson M."/>
            <person name="Adriaenssens E.M."/>
            <person name="Foster-Nyarko E."/>
            <person name="Jarju S."/>
            <person name="Secka A."/>
            <person name="Antonio M."/>
            <person name="Oren A."/>
            <person name="Chaudhuri R.R."/>
            <person name="La Ragione R."/>
            <person name="Hildebrand F."/>
            <person name="Pallen M.J."/>
        </authorList>
    </citation>
    <scope>NUCLEOTIDE SEQUENCE</scope>
    <source>
        <strain evidence="2">CHK178-16964</strain>
    </source>
</reference>
<feature type="transmembrane region" description="Helical" evidence="1">
    <location>
        <begin position="6"/>
        <end position="27"/>
    </location>
</feature>
<dbReference type="EMBL" id="DWZA01000061">
    <property type="protein sequence ID" value="HJA71337.1"/>
    <property type="molecule type" value="Genomic_DNA"/>
</dbReference>